<comment type="caution">
    <text evidence="3">The sequence shown here is derived from an EMBL/GenBank/DDBJ whole genome shotgun (WGS) entry which is preliminary data.</text>
</comment>
<dbReference type="EMBL" id="MU853263">
    <property type="protein sequence ID" value="KAK4118622.1"/>
    <property type="molecule type" value="Genomic_DNA"/>
</dbReference>
<feature type="region of interest" description="Disordered" evidence="1">
    <location>
        <begin position="53"/>
        <end position="73"/>
    </location>
</feature>
<feature type="compositionally biased region" description="Low complexity" evidence="1">
    <location>
        <begin position="25"/>
        <end position="39"/>
    </location>
</feature>
<dbReference type="GeneID" id="87828312"/>
<evidence type="ECO:0000256" key="1">
    <source>
        <dbReference type="SAM" id="MobiDB-lite"/>
    </source>
</evidence>
<dbReference type="RefSeq" id="XP_062642395.1">
    <property type="nucleotide sequence ID" value="XM_062791543.1"/>
</dbReference>
<dbReference type="PANTHER" id="PTHR46411:SF4">
    <property type="entry name" value="AAA+ ATPASE DOMAIN-CONTAINING PROTEIN"/>
    <property type="match status" value="1"/>
</dbReference>
<gene>
    <name evidence="3" type="ORF">N657DRAFT_637902</name>
</gene>
<dbReference type="Proteomes" id="UP001302602">
    <property type="component" value="Unassembled WGS sequence"/>
</dbReference>
<dbReference type="InterPro" id="IPR027417">
    <property type="entry name" value="P-loop_NTPase"/>
</dbReference>
<keyword evidence="4" id="KW-1185">Reference proteome</keyword>
<dbReference type="SMART" id="SM00382">
    <property type="entry name" value="AAA"/>
    <property type="match status" value="1"/>
</dbReference>
<dbReference type="SUPFAM" id="SSF52540">
    <property type="entry name" value="P-loop containing nucleoside triphosphate hydrolases"/>
    <property type="match status" value="1"/>
</dbReference>
<dbReference type="GO" id="GO:0005524">
    <property type="term" value="F:ATP binding"/>
    <property type="evidence" value="ECO:0007669"/>
    <property type="project" value="InterPro"/>
</dbReference>
<dbReference type="GO" id="GO:0016887">
    <property type="term" value="F:ATP hydrolysis activity"/>
    <property type="evidence" value="ECO:0007669"/>
    <property type="project" value="InterPro"/>
</dbReference>
<feature type="domain" description="AAA+ ATPase" evidence="2">
    <location>
        <begin position="479"/>
        <end position="606"/>
    </location>
</feature>
<evidence type="ECO:0000259" key="2">
    <source>
        <dbReference type="SMART" id="SM00382"/>
    </source>
</evidence>
<dbReference type="Pfam" id="PF00004">
    <property type="entry name" value="AAA"/>
    <property type="match status" value="1"/>
</dbReference>
<dbReference type="InterPro" id="IPR003959">
    <property type="entry name" value="ATPase_AAA_core"/>
</dbReference>
<name>A0AAN6TQ46_9PEZI</name>
<evidence type="ECO:0000313" key="3">
    <source>
        <dbReference type="EMBL" id="KAK4118622.1"/>
    </source>
</evidence>
<dbReference type="InterPro" id="IPR054289">
    <property type="entry name" value="DUF7025"/>
</dbReference>
<proteinExistence type="predicted"/>
<dbReference type="Pfam" id="PF22942">
    <property type="entry name" value="DUF7025"/>
    <property type="match status" value="1"/>
</dbReference>
<dbReference type="PANTHER" id="PTHR46411">
    <property type="entry name" value="FAMILY ATPASE, PUTATIVE-RELATED"/>
    <property type="match status" value="1"/>
</dbReference>
<evidence type="ECO:0000313" key="4">
    <source>
        <dbReference type="Proteomes" id="UP001302602"/>
    </source>
</evidence>
<protein>
    <recommendedName>
        <fullName evidence="2">AAA+ ATPase domain-containing protein</fullName>
    </recommendedName>
</protein>
<dbReference type="AlphaFoldDB" id="A0AAN6TQ46"/>
<reference evidence="3" key="2">
    <citation type="submission" date="2023-05" db="EMBL/GenBank/DDBJ databases">
        <authorList>
            <consortium name="Lawrence Berkeley National Laboratory"/>
            <person name="Steindorff A."/>
            <person name="Hensen N."/>
            <person name="Bonometti L."/>
            <person name="Westerberg I."/>
            <person name="Brannstrom I.O."/>
            <person name="Guillou S."/>
            <person name="Cros-Aarteil S."/>
            <person name="Calhoun S."/>
            <person name="Haridas S."/>
            <person name="Kuo A."/>
            <person name="Mondo S."/>
            <person name="Pangilinan J."/>
            <person name="Riley R."/>
            <person name="Labutti K."/>
            <person name="Andreopoulos B."/>
            <person name="Lipzen A."/>
            <person name="Chen C."/>
            <person name="Yanf M."/>
            <person name="Daum C."/>
            <person name="Ng V."/>
            <person name="Clum A."/>
            <person name="Ohm R."/>
            <person name="Martin F."/>
            <person name="Silar P."/>
            <person name="Natvig D."/>
            <person name="Lalanne C."/>
            <person name="Gautier V."/>
            <person name="Ament-Velasquez S.L."/>
            <person name="Kruys A."/>
            <person name="Hutchinson M.I."/>
            <person name="Powell A.J."/>
            <person name="Barry K."/>
            <person name="Miller A.N."/>
            <person name="Grigoriev I.V."/>
            <person name="Debuchy R."/>
            <person name="Gladieux P."/>
            <person name="Thoren M.H."/>
            <person name="Johannesson H."/>
        </authorList>
    </citation>
    <scope>NUCLEOTIDE SEQUENCE</scope>
    <source>
        <strain evidence="3">CBS 731.68</strain>
    </source>
</reference>
<dbReference type="InterPro" id="IPR003593">
    <property type="entry name" value="AAA+_ATPase"/>
</dbReference>
<accession>A0AAN6TQ46</accession>
<reference evidence="3" key="1">
    <citation type="journal article" date="2023" name="Mol. Phylogenet. Evol.">
        <title>Genome-scale phylogeny and comparative genomics of the fungal order Sordariales.</title>
        <authorList>
            <person name="Hensen N."/>
            <person name="Bonometti L."/>
            <person name="Westerberg I."/>
            <person name="Brannstrom I.O."/>
            <person name="Guillou S."/>
            <person name="Cros-Aarteil S."/>
            <person name="Calhoun S."/>
            <person name="Haridas S."/>
            <person name="Kuo A."/>
            <person name="Mondo S."/>
            <person name="Pangilinan J."/>
            <person name="Riley R."/>
            <person name="LaButti K."/>
            <person name="Andreopoulos B."/>
            <person name="Lipzen A."/>
            <person name="Chen C."/>
            <person name="Yan M."/>
            <person name="Daum C."/>
            <person name="Ng V."/>
            <person name="Clum A."/>
            <person name="Steindorff A."/>
            <person name="Ohm R.A."/>
            <person name="Martin F."/>
            <person name="Silar P."/>
            <person name="Natvig D.O."/>
            <person name="Lalanne C."/>
            <person name="Gautier V."/>
            <person name="Ament-Velasquez S.L."/>
            <person name="Kruys A."/>
            <person name="Hutchinson M.I."/>
            <person name="Powell A.J."/>
            <person name="Barry K."/>
            <person name="Miller A.N."/>
            <person name="Grigoriev I.V."/>
            <person name="Debuchy R."/>
            <person name="Gladieux P."/>
            <person name="Hiltunen Thoren M."/>
            <person name="Johannesson H."/>
        </authorList>
    </citation>
    <scope>NUCLEOTIDE SEQUENCE</scope>
    <source>
        <strain evidence="3">CBS 731.68</strain>
    </source>
</reference>
<feature type="region of interest" description="Disordered" evidence="1">
    <location>
        <begin position="1"/>
        <end position="39"/>
    </location>
</feature>
<organism evidence="3 4">
    <name type="scientific">Parathielavia appendiculata</name>
    <dbReference type="NCBI Taxonomy" id="2587402"/>
    <lineage>
        <taxon>Eukaryota</taxon>
        <taxon>Fungi</taxon>
        <taxon>Dikarya</taxon>
        <taxon>Ascomycota</taxon>
        <taxon>Pezizomycotina</taxon>
        <taxon>Sordariomycetes</taxon>
        <taxon>Sordariomycetidae</taxon>
        <taxon>Sordariales</taxon>
        <taxon>Chaetomiaceae</taxon>
        <taxon>Parathielavia</taxon>
    </lineage>
</organism>
<feature type="compositionally biased region" description="Basic and acidic residues" evidence="1">
    <location>
        <begin position="1"/>
        <end position="14"/>
    </location>
</feature>
<sequence length="715" mass="79260">MSSRDPDQEARFDSEESSTTTKPASLLTPSSGTGTSKGFSHVMDMIGVNEPMSSASEGFDSGKAGLCSPAESPVASGTTARFQFAEARYSLDSIPGKRAVVEPPFPQGPRPGTGEQVLERVRIKGRLTFLIICPFLIREFSVGPDMGGQLGTGPSRPTSPEMICQRLSELSELSDSDASGPARLALEIIRSEPKDHDISFSEDGKIAFDRLHLLFPAGSTLYSRDEGGWRAYKVDRVERASGEAHAAELHVHAFYVNFNETGKRLVPHYQLLVLPWYSSTRRIRSLAVWPDWYIHKTYPSLPKKLIERGTDFQQLYGGSPICREYKGDAWPVTLGADPVRVIIDYTTPSKHPGASCPARTRECVACLGARLRLKPYGAGVEHDEDLCTTQGQPRQMAEADGIDDVELRQYCPSRVWAFSLRHGSWREVRIMDLHEPLYSDVSNTVLYIPANAQHLLESQVRSYLDGNGDTTLGGPPKRRGNNILLQGDPGSGKTFIVEYLANKYKRPLYSVSCASFGIEPDVMETRLEAVLRSAANWRVLLLLEDVAPFFRDRDPHHPRTNALNSAFRFQLAQSEALVFMTAVDPRPPNDRLLSHVDHALRLLGISSCEAFQEDVWESAIQSLSDEAKSHRVRLEKVLTVVRKSELAMKMDGRQIHACVRAASALAKQRGCAVDESHIHEVIMLAETFRDSFRAPRTNRVATIQTVQRGGGQTGE</sequence>
<dbReference type="Gene3D" id="3.40.50.300">
    <property type="entry name" value="P-loop containing nucleotide triphosphate hydrolases"/>
    <property type="match status" value="1"/>
</dbReference>